<sequence length="335" mass="35558">MMKIGLAIAALLLAGPALAQPPVEAEISEKSAREDVFPQPEVAFPGDVVAYPQVEISNLDGFRPIRMDIYAPRDRSNPRPAVLWIHGGGWSRGDARTSGAYANWPAVLASLAARGFVVASLDYRLSGEARFPAQIQDVKAAIRHLRTQGGALGVDTSRVYLWGGSAGGHLASLAAVTCGAREYDPQPSTGRLSRSQINALKGTKAPAVDDCVQGAALWYGVFDLEHVPSVNVAGLLGCDPALCRDIARNASPLHRIGKNAPPMLLIHGTKDETVDVSQSEAMVTALRKVGAKADLLLIPDVDHGLTGATPEATREANMLALRRTFAFFGSLAARR</sequence>
<dbReference type="PANTHER" id="PTHR48081:SF13">
    <property type="entry name" value="ALPHA_BETA HYDROLASE"/>
    <property type="match status" value="1"/>
</dbReference>
<dbReference type="Gene3D" id="3.40.50.1820">
    <property type="entry name" value="alpha/beta hydrolase"/>
    <property type="match status" value="1"/>
</dbReference>
<organism evidence="4">
    <name type="scientific">uncultured Sphingopyxis sp</name>
    <dbReference type="NCBI Taxonomy" id="310581"/>
    <lineage>
        <taxon>Bacteria</taxon>
        <taxon>Pseudomonadati</taxon>
        <taxon>Pseudomonadota</taxon>
        <taxon>Alphaproteobacteria</taxon>
        <taxon>Sphingomonadales</taxon>
        <taxon>Sphingomonadaceae</taxon>
        <taxon>Sphingopyxis</taxon>
        <taxon>environmental samples</taxon>
    </lineage>
</organism>
<feature type="domain" description="BD-FAE-like" evidence="3">
    <location>
        <begin position="67"/>
        <end position="286"/>
    </location>
</feature>
<protein>
    <submittedName>
        <fullName evidence="4">Dienelactone hydrolase</fullName>
    </submittedName>
</protein>
<dbReference type="InterPro" id="IPR029058">
    <property type="entry name" value="AB_hydrolase_fold"/>
</dbReference>
<accession>A0A1Y5PQN8</accession>
<dbReference type="KEGG" id="sphu:SPPYR_1232"/>
<proteinExistence type="predicted"/>
<keyword evidence="2" id="KW-0732">Signal</keyword>
<dbReference type="PANTHER" id="PTHR48081">
    <property type="entry name" value="AB HYDROLASE SUPERFAMILY PROTEIN C4A8.06C"/>
    <property type="match status" value="1"/>
</dbReference>
<gene>
    <name evidence="4" type="ORF">SPPYR_1232</name>
</gene>
<dbReference type="RefSeq" id="WP_295325264.1">
    <property type="nucleotide sequence ID" value="NZ_LT598653.1"/>
</dbReference>
<evidence type="ECO:0000259" key="3">
    <source>
        <dbReference type="Pfam" id="PF20434"/>
    </source>
</evidence>
<reference evidence="4" key="1">
    <citation type="submission" date="2016-03" db="EMBL/GenBank/DDBJ databases">
        <authorList>
            <person name="Ploux O."/>
        </authorList>
    </citation>
    <scope>NUCLEOTIDE SEQUENCE</scope>
    <source>
        <strain evidence="4">UC10</strain>
    </source>
</reference>
<evidence type="ECO:0000256" key="2">
    <source>
        <dbReference type="SAM" id="SignalP"/>
    </source>
</evidence>
<dbReference type="Pfam" id="PF20434">
    <property type="entry name" value="BD-FAE"/>
    <property type="match status" value="1"/>
</dbReference>
<feature type="chain" id="PRO_5012215657" evidence="2">
    <location>
        <begin position="20"/>
        <end position="335"/>
    </location>
</feature>
<evidence type="ECO:0000313" key="4">
    <source>
        <dbReference type="EMBL" id="SBV32352.1"/>
    </source>
</evidence>
<dbReference type="SUPFAM" id="SSF53474">
    <property type="entry name" value="alpha/beta-Hydrolases"/>
    <property type="match status" value="1"/>
</dbReference>
<evidence type="ECO:0000256" key="1">
    <source>
        <dbReference type="ARBA" id="ARBA00022801"/>
    </source>
</evidence>
<keyword evidence="1 4" id="KW-0378">Hydrolase</keyword>
<name>A0A1Y5PQN8_9SPHN</name>
<dbReference type="AlphaFoldDB" id="A0A1Y5PQN8"/>
<dbReference type="GO" id="GO:0016787">
    <property type="term" value="F:hydrolase activity"/>
    <property type="evidence" value="ECO:0007669"/>
    <property type="project" value="UniProtKB-KW"/>
</dbReference>
<dbReference type="EMBL" id="LT598653">
    <property type="protein sequence ID" value="SBV32352.1"/>
    <property type="molecule type" value="Genomic_DNA"/>
</dbReference>
<feature type="signal peptide" evidence="2">
    <location>
        <begin position="1"/>
        <end position="19"/>
    </location>
</feature>
<dbReference type="InterPro" id="IPR050300">
    <property type="entry name" value="GDXG_lipolytic_enzyme"/>
</dbReference>
<dbReference type="InterPro" id="IPR049492">
    <property type="entry name" value="BD-FAE-like_dom"/>
</dbReference>